<evidence type="ECO:0000313" key="2">
    <source>
        <dbReference type="EnsemblPlants" id="LPERR10G02900.1"/>
    </source>
</evidence>
<dbReference type="Proteomes" id="UP000032180">
    <property type="component" value="Chromosome 10"/>
</dbReference>
<name>A0A0D9XI64_9ORYZ</name>
<feature type="region of interest" description="Disordered" evidence="1">
    <location>
        <begin position="45"/>
        <end position="75"/>
    </location>
</feature>
<evidence type="ECO:0000313" key="3">
    <source>
        <dbReference type="Proteomes" id="UP000032180"/>
    </source>
</evidence>
<organism evidence="2 3">
    <name type="scientific">Leersia perrieri</name>
    <dbReference type="NCBI Taxonomy" id="77586"/>
    <lineage>
        <taxon>Eukaryota</taxon>
        <taxon>Viridiplantae</taxon>
        <taxon>Streptophyta</taxon>
        <taxon>Embryophyta</taxon>
        <taxon>Tracheophyta</taxon>
        <taxon>Spermatophyta</taxon>
        <taxon>Magnoliopsida</taxon>
        <taxon>Liliopsida</taxon>
        <taxon>Poales</taxon>
        <taxon>Poaceae</taxon>
        <taxon>BOP clade</taxon>
        <taxon>Oryzoideae</taxon>
        <taxon>Oryzeae</taxon>
        <taxon>Oryzinae</taxon>
        <taxon>Leersia</taxon>
    </lineage>
</organism>
<evidence type="ECO:0000256" key="1">
    <source>
        <dbReference type="SAM" id="MobiDB-lite"/>
    </source>
</evidence>
<protein>
    <submittedName>
        <fullName evidence="2">Uncharacterized protein</fullName>
    </submittedName>
</protein>
<sequence length="75" mass="8115">MDVVLPTVQRCAPPLRVSDGRTATGRQHIIGCVAFSTPTATRIEIDHDGDKSSSATAMRNFTGREIDRQRQSSGS</sequence>
<reference evidence="3" key="2">
    <citation type="submission" date="2013-12" db="EMBL/GenBank/DDBJ databases">
        <authorList>
            <person name="Yu Y."/>
            <person name="Lee S."/>
            <person name="de Baynast K."/>
            <person name="Wissotski M."/>
            <person name="Liu L."/>
            <person name="Talag J."/>
            <person name="Goicoechea J."/>
            <person name="Angelova A."/>
            <person name="Jetty R."/>
            <person name="Kudrna D."/>
            <person name="Golser W."/>
            <person name="Rivera L."/>
            <person name="Zhang J."/>
            <person name="Wing R."/>
        </authorList>
    </citation>
    <scope>NUCLEOTIDE SEQUENCE</scope>
</reference>
<keyword evidence="3" id="KW-1185">Reference proteome</keyword>
<dbReference type="EnsemblPlants" id="LPERR10G02900.1">
    <property type="protein sequence ID" value="LPERR10G02900.1"/>
    <property type="gene ID" value="LPERR10G02900"/>
</dbReference>
<accession>A0A0D9XI64</accession>
<dbReference type="HOGENOM" id="CLU_2674652_0_0_1"/>
<reference evidence="2 3" key="1">
    <citation type="submission" date="2012-08" db="EMBL/GenBank/DDBJ databases">
        <title>Oryza genome evolution.</title>
        <authorList>
            <person name="Wing R.A."/>
        </authorList>
    </citation>
    <scope>NUCLEOTIDE SEQUENCE</scope>
</reference>
<proteinExistence type="predicted"/>
<reference evidence="2" key="3">
    <citation type="submission" date="2015-04" db="UniProtKB">
        <authorList>
            <consortium name="EnsemblPlants"/>
        </authorList>
    </citation>
    <scope>IDENTIFICATION</scope>
</reference>
<dbReference type="Gramene" id="LPERR10G02900.1">
    <property type="protein sequence ID" value="LPERR10G02900.1"/>
    <property type="gene ID" value="LPERR10G02900"/>
</dbReference>
<feature type="compositionally biased region" description="Basic and acidic residues" evidence="1">
    <location>
        <begin position="62"/>
        <end position="75"/>
    </location>
</feature>
<dbReference type="AlphaFoldDB" id="A0A0D9XI64"/>